<protein>
    <submittedName>
        <fullName evidence="2">Uncharacterized protein</fullName>
    </submittedName>
</protein>
<name>R0MBM3_NOSB1</name>
<feature type="chain" id="PRO_5004355099" evidence="1">
    <location>
        <begin position="27"/>
        <end position="108"/>
    </location>
</feature>
<reference evidence="2 3" key="1">
    <citation type="journal article" date="2013" name="BMC Genomics">
        <title>Comparative genomics of parasitic silkworm microsporidia reveal an association between genome expansion and host adaptation.</title>
        <authorList>
            <person name="Pan G."/>
            <person name="Xu J."/>
            <person name="Li T."/>
            <person name="Xia Q."/>
            <person name="Liu S.L."/>
            <person name="Zhang G."/>
            <person name="Li S."/>
            <person name="Li C."/>
            <person name="Liu H."/>
            <person name="Yang L."/>
            <person name="Liu T."/>
            <person name="Zhang X."/>
            <person name="Wu Z."/>
            <person name="Fan W."/>
            <person name="Dang X."/>
            <person name="Xiang H."/>
            <person name="Tao M."/>
            <person name="Li Y."/>
            <person name="Hu J."/>
            <person name="Li Z."/>
            <person name="Lin L."/>
            <person name="Luo J."/>
            <person name="Geng L."/>
            <person name="Wang L."/>
            <person name="Long M."/>
            <person name="Wan Y."/>
            <person name="He N."/>
            <person name="Zhang Z."/>
            <person name="Lu C."/>
            <person name="Keeling P.J."/>
            <person name="Wang J."/>
            <person name="Xiang Z."/>
            <person name="Zhou Z."/>
        </authorList>
    </citation>
    <scope>NUCLEOTIDE SEQUENCE [LARGE SCALE GENOMIC DNA]</scope>
    <source>
        <strain evidence="3">CQ1 / CVCC 102059</strain>
    </source>
</reference>
<sequence>MIKLFYKQRGNCSLMNLLRLILLCVCNNEVTNKGGCNTSLITEQPKFINENLKSTQIFNKETRIASTESKTCREICLECSECFGELGISCTIYSALCCNFICNCCRFA</sequence>
<dbReference type="HOGENOM" id="CLU_2197677_0_0_1"/>
<keyword evidence="3" id="KW-1185">Reference proteome</keyword>
<feature type="signal peptide" evidence="1">
    <location>
        <begin position="1"/>
        <end position="26"/>
    </location>
</feature>
<gene>
    <name evidence="2" type="ORF">NBO_1206g0001</name>
</gene>
<keyword evidence="1" id="KW-0732">Signal</keyword>
<evidence type="ECO:0000313" key="3">
    <source>
        <dbReference type="Proteomes" id="UP000016927"/>
    </source>
</evidence>
<organism evidence="2 3">
    <name type="scientific">Nosema bombycis (strain CQ1 / CVCC 102059)</name>
    <name type="common">Microsporidian parasite</name>
    <name type="synonym">Pebrine of silkworm</name>
    <dbReference type="NCBI Taxonomy" id="578461"/>
    <lineage>
        <taxon>Eukaryota</taxon>
        <taxon>Fungi</taxon>
        <taxon>Fungi incertae sedis</taxon>
        <taxon>Microsporidia</taxon>
        <taxon>Nosematidae</taxon>
        <taxon>Nosema</taxon>
    </lineage>
</organism>
<dbReference type="AlphaFoldDB" id="R0MBM3"/>
<dbReference type="VEuPathDB" id="MicrosporidiaDB:NBO_1206g0001"/>
<evidence type="ECO:0000256" key="1">
    <source>
        <dbReference type="SAM" id="SignalP"/>
    </source>
</evidence>
<evidence type="ECO:0000313" key="2">
    <source>
        <dbReference type="EMBL" id="EOB11415.1"/>
    </source>
</evidence>
<accession>R0MBM3</accession>
<dbReference type="Proteomes" id="UP000016927">
    <property type="component" value="Unassembled WGS sequence"/>
</dbReference>
<dbReference type="EMBL" id="KB910113">
    <property type="protein sequence ID" value="EOB11415.1"/>
    <property type="molecule type" value="Genomic_DNA"/>
</dbReference>
<proteinExistence type="predicted"/>